<organism evidence="8 9">
    <name type="scientific">Candidatus Daviesbacteria bacterium RIFCSPLOWO2_01_FULL_40_24</name>
    <dbReference type="NCBI Taxonomy" id="1797787"/>
    <lineage>
        <taxon>Bacteria</taxon>
        <taxon>Candidatus Daviesiibacteriota</taxon>
    </lineage>
</organism>
<evidence type="ECO:0000256" key="4">
    <source>
        <dbReference type="ARBA" id="ARBA00022801"/>
    </source>
</evidence>
<evidence type="ECO:0000256" key="5">
    <source>
        <dbReference type="PIRSR" id="PIRSR600223-1"/>
    </source>
</evidence>
<feature type="active site" evidence="5">
    <location>
        <position position="49"/>
    </location>
</feature>
<feature type="transmembrane region" description="Helical" evidence="6">
    <location>
        <begin position="21"/>
        <end position="39"/>
    </location>
</feature>
<dbReference type="GO" id="GO:0004252">
    <property type="term" value="F:serine-type endopeptidase activity"/>
    <property type="evidence" value="ECO:0007669"/>
    <property type="project" value="InterPro"/>
</dbReference>
<keyword evidence="6" id="KW-1133">Transmembrane helix</keyword>
<evidence type="ECO:0000256" key="6">
    <source>
        <dbReference type="RuleBase" id="RU362042"/>
    </source>
</evidence>
<dbReference type="EC" id="3.4.21.89" evidence="3 6"/>
<keyword evidence="6" id="KW-0645">Protease</keyword>
<accession>A0A1F5MJ80</accession>
<feature type="domain" description="Peptidase S26" evidence="7">
    <location>
        <begin position="19"/>
        <end position="179"/>
    </location>
</feature>
<evidence type="ECO:0000313" key="8">
    <source>
        <dbReference type="EMBL" id="OGE65389.1"/>
    </source>
</evidence>
<comment type="subcellular location">
    <subcellularLocation>
        <location evidence="6">Membrane</location>
        <topology evidence="6">Single-pass type II membrane protein</topology>
    </subcellularLocation>
</comment>
<dbReference type="InterPro" id="IPR019758">
    <property type="entry name" value="Pept_S26A_signal_pept_1_CS"/>
</dbReference>
<keyword evidence="6" id="KW-0472">Membrane</keyword>
<feature type="active site" evidence="5">
    <location>
        <position position="92"/>
    </location>
</feature>
<sequence>MDQTFEDQSFGSKLKSNVIELIEFVAIMAAILVVIRFFVAEPHKVSGSSMVPNFHDKDYIITNKLAVKLGELQRGQVIILTNPRNNDQVFIKRIIGLPGERIKLQDGLVYLNNKSLQEPYLATDLKTPGESFLQDGEEVVVPNGQYFVMGDNRGASSDSREFGPITKELIIGQAFFRYWPINQLGIIPIGKSSN</sequence>
<dbReference type="AlphaFoldDB" id="A0A1F5MJ80"/>
<dbReference type="GO" id="GO:0006465">
    <property type="term" value="P:signal peptide processing"/>
    <property type="evidence" value="ECO:0007669"/>
    <property type="project" value="InterPro"/>
</dbReference>
<dbReference type="PROSITE" id="PS00761">
    <property type="entry name" value="SPASE_I_3"/>
    <property type="match status" value="1"/>
</dbReference>
<dbReference type="InterPro" id="IPR019757">
    <property type="entry name" value="Pept_S26A_signal_pept_1_Lys-AS"/>
</dbReference>
<reference evidence="8 9" key="1">
    <citation type="journal article" date="2016" name="Nat. Commun.">
        <title>Thousands of microbial genomes shed light on interconnected biogeochemical processes in an aquifer system.</title>
        <authorList>
            <person name="Anantharaman K."/>
            <person name="Brown C.T."/>
            <person name="Hug L.A."/>
            <person name="Sharon I."/>
            <person name="Castelle C.J."/>
            <person name="Probst A.J."/>
            <person name="Thomas B.C."/>
            <person name="Singh A."/>
            <person name="Wilkins M.J."/>
            <person name="Karaoz U."/>
            <person name="Brodie E.L."/>
            <person name="Williams K.H."/>
            <person name="Hubbard S.S."/>
            <person name="Banfield J.F."/>
        </authorList>
    </citation>
    <scope>NUCLEOTIDE SEQUENCE [LARGE SCALE GENOMIC DNA]</scope>
</reference>
<keyword evidence="6" id="KW-0812">Transmembrane</keyword>
<dbReference type="PRINTS" id="PR00727">
    <property type="entry name" value="LEADERPTASE"/>
</dbReference>
<dbReference type="NCBIfam" id="TIGR02227">
    <property type="entry name" value="sigpep_I_bact"/>
    <property type="match status" value="1"/>
</dbReference>
<dbReference type="Pfam" id="PF10502">
    <property type="entry name" value="Peptidase_S26"/>
    <property type="match status" value="1"/>
</dbReference>
<comment type="catalytic activity">
    <reaction evidence="1 6">
        <text>Cleavage of hydrophobic, N-terminal signal or leader sequences from secreted and periplasmic proteins.</text>
        <dbReference type="EC" id="3.4.21.89"/>
    </reaction>
</comment>
<dbReference type="CDD" id="cd06530">
    <property type="entry name" value="S26_SPase_I"/>
    <property type="match status" value="1"/>
</dbReference>
<evidence type="ECO:0000256" key="2">
    <source>
        <dbReference type="ARBA" id="ARBA00009370"/>
    </source>
</evidence>
<dbReference type="SUPFAM" id="SSF51306">
    <property type="entry name" value="LexA/Signal peptidase"/>
    <property type="match status" value="1"/>
</dbReference>
<dbReference type="InterPro" id="IPR019533">
    <property type="entry name" value="Peptidase_S26"/>
</dbReference>
<proteinExistence type="inferred from homology"/>
<dbReference type="PROSITE" id="PS00760">
    <property type="entry name" value="SPASE_I_2"/>
    <property type="match status" value="1"/>
</dbReference>
<dbReference type="GO" id="GO:0009003">
    <property type="term" value="F:signal peptidase activity"/>
    <property type="evidence" value="ECO:0007669"/>
    <property type="project" value="UniProtKB-EC"/>
</dbReference>
<dbReference type="InterPro" id="IPR036286">
    <property type="entry name" value="LexA/Signal_pep-like_sf"/>
</dbReference>
<dbReference type="Gene3D" id="2.10.109.10">
    <property type="entry name" value="Umud Fragment, subunit A"/>
    <property type="match status" value="1"/>
</dbReference>
<dbReference type="InterPro" id="IPR000223">
    <property type="entry name" value="Pept_S26A_signal_pept_1"/>
</dbReference>
<comment type="caution">
    <text evidence="8">The sequence shown here is derived from an EMBL/GenBank/DDBJ whole genome shotgun (WGS) entry which is preliminary data.</text>
</comment>
<comment type="similarity">
    <text evidence="2 6">Belongs to the peptidase S26 family.</text>
</comment>
<evidence type="ECO:0000256" key="1">
    <source>
        <dbReference type="ARBA" id="ARBA00000677"/>
    </source>
</evidence>
<protein>
    <recommendedName>
        <fullName evidence="3 6">Signal peptidase I</fullName>
        <ecNumber evidence="3 6">3.4.21.89</ecNumber>
    </recommendedName>
</protein>
<dbReference type="PANTHER" id="PTHR43390">
    <property type="entry name" value="SIGNAL PEPTIDASE I"/>
    <property type="match status" value="1"/>
</dbReference>
<dbReference type="Proteomes" id="UP000178017">
    <property type="component" value="Unassembled WGS sequence"/>
</dbReference>
<gene>
    <name evidence="8" type="ORF">A3B49_00690</name>
</gene>
<dbReference type="PANTHER" id="PTHR43390:SF1">
    <property type="entry name" value="CHLOROPLAST PROCESSING PEPTIDASE"/>
    <property type="match status" value="1"/>
</dbReference>
<evidence type="ECO:0000313" key="9">
    <source>
        <dbReference type="Proteomes" id="UP000178017"/>
    </source>
</evidence>
<dbReference type="GO" id="GO:0016020">
    <property type="term" value="C:membrane"/>
    <property type="evidence" value="ECO:0007669"/>
    <property type="project" value="UniProtKB-SubCell"/>
</dbReference>
<dbReference type="EMBL" id="MFDO01000018">
    <property type="protein sequence ID" value="OGE65389.1"/>
    <property type="molecule type" value="Genomic_DNA"/>
</dbReference>
<name>A0A1F5MJ80_9BACT</name>
<evidence type="ECO:0000259" key="7">
    <source>
        <dbReference type="Pfam" id="PF10502"/>
    </source>
</evidence>
<evidence type="ECO:0000256" key="3">
    <source>
        <dbReference type="ARBA" id="ARBA00013208"/>
    </source>
</evidence>
<keyword evidence="4 6" id="KW-0378">Hydrolase</keyword>